<organism evidence="24 25">
    <name type="scientific">Flammeovirga kamogawensis</name>
    <dbReference type="NCBI Taxonomy" id="373891"/>
    <lineage>
        <taxon>Bacteria</taxon>
        <taxon>Pseudomonadati</taxon>
        <taxon>Bacteroidota</taxon>
        <taxon>Cytophagia</taxon>
        <taxon>Cytophagales</taxon>
        <taxon>Flammeovirgaceae</taxon>
        <taxon>Flammeovirga</taxon>
    </lineage>
</organism>
<evidence type="ECO:0000256" key="7">
    <source>
        <dbReference type="ARBA" id="ARBA00019357"/>
    </source>
</evidence>
<evidence type="ECO:0000256" key="14">
    <source>
        <dbReference type="ARBA" id="ARBA00030048"/>
    </source>
</evidence>
<dbReference type="SUPFAM" id="SSF53623">
    <property type="entry name" value="MurD-like peptide ligases, catalytic domain"/>
    <property type="match status" value="1"/>
</dbReference>
<keyword evidence="13" id="KW-0289">Folate biosynthesis</keyword>
<dbReference type="EC" id="6.3.2.17" evidence="6"/>
<dbReference type="RefSeq" id="WP_144072606.1">
    <property type="nucleotide sequence ID" value="NZ_CP076128.1"/>
</dbReference>
<dbReference type="SUPFAM" id="SSF53244">
    <property type="entry name" value="MurD-like peptide ligases, peptide-binding domain"/>
    <property type="match status" value="1"/>
</dbReference>
<keyword evidence="8 21" id="KW-0436">Ligase</keyword>
<evidence type="ECO:0000256" key="13">
    <source>
        <dbReference type="ARBA" id="ARBA00022909"/>
    </source>
</evidence>
<gene>
    <name evidence="24" type="ORF">KM029_07070</name>
</gene>
<keyword evidence="25" id="KW-1185">Reference proteome</keyword>
<feature type="domain" description="Mur ligase central" evidence="23">
    <location>
        <begin position="51"/>
        <end position="262"/>
    </location>
</feature>
<keyword evidence="10 21" id="KW-0547">Nucleotide-binding</keyword>
<comment type="function">
    <text evidence="1">Functions in two distinct reactions of the de novo folate biosynthetic pathway. Catalyzes the addition of a glutamate residue to dihydropteroate (7,8-dihydropteroate or H2Pte) to form dihydrofolate (7,8-dihydrofolate monoglutamate or H2Pte-Glu). Also catalyzes successive additions of L-glutamate to tetrahydrofolate or 10-formyltetrahydrofolate or 5,10-methylenetetrahydrofolate, leading to folylpolyglutamate derivatives.</text>
</comment>
<dbReference type="EMBL" id="CP076128">
    <property type="protein sequence ID" value="QWG08693.1"/>
    <property type="molecule type" value="Genomic_DNA"/>
</dbReference>
<dbReference type="InterPro" id="IPR001645">
    <property type="entry name" value="Folylpolyglutamate_synth"/>
</dbReference>
<evidence type="ECO:0000256" key="6">
    <source>
        <dbReference type="ARBA" id="ARBA00013025"/>
    </source>
</evidence>
<evidence type="ECO:0000256" key="8">
    <source>
        <dbReference type="ARBA" id="ARBA00022598"/>
    </source>
</evidence>
<dbReference type="InterPro" id="IPR036615">
    <property type="entry name" value="Mur_ligase_C_dom_sf"/>
</dbReference>
<evidence type="ECO:0000259" key="22">
    <source>
        <dbReference type="Pfam" id="PF02875"/>
    </source>
</evidence>
<evidence type="ECO:0000256" key="15">
    <source>
        <dbReference type="ARBA" id="ARBA00030592"/>
    </source>
</evidence>
<dbReference type="InterPro" id="IPR018109">
    <property type="entry name" value="Folylpolyglutamate_synth_CS"/>
</dbReference>
<sequence length="422" mass="47006">MTYQETLDFLYSQLPMFQRDGKSAFKKDLSNTIALCNFLGNPEKKFKSIHVAGTNGKGSSSHMLSAILQAAGYKVGLYTSPHLKSFTERVRINGQEISEGEVVAFTEKVKPAIEQIHPSFFELTVAMAFEHFAEQEVDIAVIEVGLGGRLDSTNIINPEACLITNIGLDHMDMLGNTLRLISKEKAGIIKEETPVVISQKQTETTPVFTEVALEKKAPLFFAENHLSWKGNSILKNNEEYCTDVEIGVKGNYQKHNVLGVLMLIDQLNKKGTFSISKEAIKKGLKDVVALSGLKGRWQILQHKPLVITDVGHNEDGWRFVLEQLQEQEFDKLFMVLGVVQEKDLPSMISKLPKNAYYFFCKPNVPRGLSAEVLTEEAQKLGLKGECEPDINTAILKAKKRAKDKDLVFIGGSTFVVAEINEL</sequence>
<comment type="similarity">
    <text evidence="4 21">Belongs to the folylpolyglutamate synthase family.</text>
</comment>
<comment type="pathway">
    <text evidence="3">Cofactor biosynthesis; tetrahydrofolylpolyglutamate biosynthesis.</text>
</comment>
<evidence type="ECO:0000256" key="16">
    <source>
        <dbReference type="ARBA" id="ARBA00032510"/>
    </source>
</evidence>
<evidence type="ECO:0000256" key="4">
    <source>
        <dbReference type="ARBA" id="ARBA00008276"/>
    </source>
</evidence>
<evidence type="ECO:0000256" key="10">
    <source>
        <dbReference type="ARBA" id="ARBA00022741"/>
    </source>
</evidence>
<evidence type="ECO:0000256" key="5">
    <source>
        <dbReference type="ARBA" id="ARBA00013023"/>
    </source>
</evidence>
<evidence type="ECO:0000313" key="24">
    <source>
        <dbReference type="EMBL" id="QWG08693.1"/>
    </source>
</evidence>
<dbReference type="PANTHER" id="PTHR11136">
    <property type="entry name" value="FOLYLPOLYGLUTAMATE SYNTHASE-RELATED"/>
    <property type="match status" value="1"/>
</dbReference>
<dbReference type="PANTHER" id="PTHR11136:SF0">
    <property type="entry name" value="DIHYDROFOLATE SYNTHETASE-RELATED"/>
    <property type="match status" value="1"/>
</dbReference>
<dbReference type="InterPro" id="IPR013221">
    <property type="entry name" value="Mur_ligase_cen"/>
</dbReference>
<comment type="catalytic activity">
    <reaction evidence="19">
        <text>(6R)-5,10-methylenetetrahydrofolyl-(gamma-L-Glu)(n) + L-glutamate + ATP = (6R)-5,10-methylenetetrahydrofolyl-(gamma-L-Glu)(n+1) + ADP + phosphate + H(+)</text>
        <dbReference type="Rhea" id="RHEA:51912"/>
        <dbReference type="Rhea" id="RHEA-COMP:13257"/>
        <dbReference type="Rhea" id="RHEA-COMP:13258"/>
        <dbReference type="ChEBI" id="CHEBI:15378"/>
        <dbReference type="ChEBI" id="CHEBI:29985"/>
        <dbReference type="ChEBI" id="CHEBI:30616"/>
        <dbReference type="ChEBI" id="CHEBI:43474"/>
        <dbReference type="ChEBI" id="CHEBI:136572"/>
        <dbReference type="ChEBI" id="CHEBI:456216"/>
        <dbReference type="EC" id="6.3.2.17"/>
    </reaction>
</comment>
<dbReference type="Proteomes" id="UP000682802">
    <property type="component" value="Chromosome 1"/>
</dbReference>
<dbReference type="EC" id="6.3.2.12" evidence="5"/>
<evidence type="ECO:0000256" key="20">
    <source>
        <dbReference type="ARBA" id="ARBA00049161"/>
    </source>
</evidence>
<comment type="pathway">
    <text evidence="2">Cofactor biosynthesis; tetrahydrofolate biosynthesis; 7,8-dihydrofolate from 2-amino-4-hydroxy-6-hydroxymethyl-7,8-dihydropteridine diphosphate and 4-aminobenzoate: step 2/2.</text>
</comment>
<keyword evidence="9" id="KW-0479">Metal-binding</keyword>
<feature type="domain" description="Mur ligase C-terminal" evidence="22">
    <location>
        <begin position="295"/>
        <end position="412"/>
    </location>
</feature>
<evidence type="ECO:0000256" key="19">
    <source>
        <dbReference type="ARBA" id="ARBA00049035"/>
    </source>
</evidence>
<evidence type="ECO:0000256" key="17">
    <source>
        <dbReference type="ARBA" id="ARBA00047493"/>
    </source>
</evidence>
<reference evidence="24 25" key="1">
    <citation type="submission" date="2021-05" db="EMBL/GenBank/DDBJ databases">
        <title>Comparative genomic studies on the polysaccharide-degrading batcterial strains of the Flammeovirga genus.</title>
        <authorList>
            <person name="Zewei F."/>
            <person name="Zheng Z."/>
            <person name="Yu L."/>
            <person name="Ruyue G."/>
            <person name="Yanhong M."/>
            <person name="Yuanyuan C."/>
            <person name="Jingyan G."/>
            <person name="Wenjun H."/>
        </authorList>
    </citation>
    <scope>NUCLEOTIDE SEQUENCE [LARGE SCALE GENOMIC DNA]</scope>
    <source>
        <strain evidence="24 25">YS10</strain>
    </source>
</reference>
<evidence type="ECO:0000256" key="9">
    <source>
        <dbReference type="ARBA" id="ARBA00022723"/>
    </source>
</evidence>
<dbReference type="Gene3D" id="3.90.190.20">
    <property type="entry name" value="Mur ligase, C-terminal domain"/>
    <property type="match status" value="1"/>
</dbReference>
<comment type="catalytic activity">
    <reaction evidence="17">
        <text>(6S)-5,6,7,8-tetrahydrofolyl-(gamma-L-Glu)(n) + L-glutamate + ATP = (6S)-5,6,7,8-tetrahydrofolyl-(gamma-L-Glu)(n+1) + ADP + phosphate + H(+)</text>
        <dbReference type="Rhea" id="RHEA:10580"/>
        <dbReference type="Rhea" id="RHEA-COMP:14738"/>
        <dbReference type="Rhea" id="RHEA-COMP:14740"/>
        <dbReference type="ChEBI" id="CHEBI:15378"/>
        <dbReference type="ChEBI" id="CHEBI:29985"/>
        <dbReference type="ChEBI" id="CHEBI:30616"/>
        <dbReference type="ChEBI" id="CHEBI:43474"/>
        <dbReference type="ChEBI" id="CHEBI:141005"/>
        <dbReference type="ChEBI" id="CHEBI:456216"/>
        <dbReference type="EC" id="6.3.2.17"/>
    </reaction>
</comment>
<evidence type="ECO:0000259" key="23">
    <source>
        <dbReference type="Pfam" id="PF08245"/>
    </source>
</evidence>
<dbReference type="PIRSF" id="PIRSF001563">
    <property type="entry name" value="Folylpolyglu_synth"/>
    <property type="match status" value="1"/>
</dbReference>
<dbReference type="InterPro" id="IPR036565">
    <property type="entry name" value="Mur-like_cat_sf"/>
</dbReference>
<dbReference type="Pfam" id="PF02875">
    <property type="entry name" value="Mur_ligase_C"/>
    <property type="match status" value="1"/>
</dbReference>
<dbReference type="Gene3D" id="3.40.1190.10">
    <property type="entry name" value="Mur-like, catalytic domain"/>
    <property type="match status" value="1"/>
</dbReference>
<evidence type="ECO:0000256" key="21">
    <source>
        <dbReference type="PIRNR" id="PIRNR001563"/>
    </source>
</evidence>
<keyword evidence="12" id="KW-0460">Magnesium</keyword>
<keyword evidence="11 21" id="KW-0067">ATP-binding</keyword>
<name>A0ABX8GZC6_9BACT</name>
<evidence type="ECO:0000256" key="12">
    <source>
        <dbReference type="ARBA" id="ARBA00022842"/>
    </source>
</evidence>
<evidence type="ECO:0000256" key="18">
    <source>
        <dbReference type="ARBA" id="ARBA00047808"/>
    </source>
</evidence>
<comment type="catalytic activity">
    <reaction evidence="18">
        <text>10-formyltetrahydrofolyl-(gamma-L-Glu)(n) + L-glutamate + ATP = 10-formyltetrahydrofolyl-(gamma-L-Glu)(n+1) + ADP + phosphate + H(+)</text>
        <dbReference type="Rhea" id="RHEA:51904"/>
        <dbReference type="Rhea" id="RHEA-COMP:13088"/>
        <dbReference type="Rhea" id="RHEA-COMP:14300"/>
        <dbReference type="ChEBI" id="CHEBI:15378"/>
        <dbReference type="ChEBI" id="CHEBI:29985"/>
        <dbReference type="ChEBI" id="CHEBI:30616"/>
        <dbReference type="ChEBI" id="CHEBI:43474"/>
        <dbReference type="ChEBI" id="CHEBI:134413"/>
        <dbReference type="ChEBI" id="CHEBI:456216"/>
        <dbReference type="EC" id="6.3.2.17"/>
    </reaction>
</comment>
<dbReference type="InterPro" id="IPR004101">
    <property type="entry name" value="Mur_ligase_C"/>
</dbReference>
<evidence type="ECO:0000256" key="11">
    <source>
        <dbReference type="ARBA" id="ARBA00022840"/>
    </source>
</evidence>
<accession>A0ABX8GZC6</accession>
<evidence type="ECO:0000256" key="3">
    <source>
        <dbReference type="ARBA" id="ARBA00005150"/>
    </source>
</evidence>
<evidence type="ECO:0000256" key="1">
    <source>
        <dbReference type="ARBA" id="ARBA00002714"/>
    </source>
</evidence>
<dbReference type="Pfam" id="PF08245">
    <property type="entry name" value="Mur_ligase_M"/>
    <property type="match status" value="1"/>
</dbReference>
<comment type="catalytic activity">
    <reaction evidence="20">
        <text>7,8-dihydropteroate + L-glutamate + ATP = 7,8-dihydrofolate + ADP + phosphate + H(+)</text>
        <dbReference type="Rhea" id="RHEA:23584"/>
        <dbReference type="ChEBI" id="CHEBI:15378"/>
        <dbReference type="ChEBI" id="CHEBI:17839"/>
        <dbReference type="ChEBI" id="CHEBI:29985"/>
        <dbReference type="ChEBI" id="CHEBI:30616"/>
        <dbReference type="ChEBI" id="CHEBI:43474"/>
        <dbReference type="ChEBI" id="CHEBI:57451"/>
        <dbReference type="ChEBI" id="CHEBI:456216"/>
        <dbReference type="EC" id="6.3.2.12"/>
    </reaction>
</comment>
<dbReference type="NCBIfam" id="TIGR01499">
    <property type="entry name" value="folC"/>
    <property type="match status" value="1"/>
</dbReference>
<protein>
    <recommendedName>
        <fullName evidence="7">Dihydrofolate synthase/folylpolyglutamate synthase</fullName>
        <ecNumber evidence="5">6.3.2.12</ecNumber>
        <ecNumber evidence="6">6.3.2.17</ecNumber>
    </recommendedName>
    <alternativeName>
        <fullName evidence="16">Folylpoly-gamma-glutamate synthetase-dihydrofolate synthetase</fullName>
    </alternativeName>
    <alternativeName>
        <fullName evidence="14">Folylpolyglutamate synthetase</fullName>
    </alternativeName>
    <alternativeName>
        <fullName evidence="15">Tetrahydrofolylpolyglutamate synthase</fullName>
    </alternativeName>
</protein>
<evidence type="ECO:0000256" key="2">
    <source>
        <dbReference type="ARBA" id="ARBA00004799"/>
    </source>
</evidence>
<evidence type="ECO:0000313" key="25">
    <source>
        <dbReference type="Proteomes" id="UP000682802"/>
    </source>
</evidence>
<proteinExistence type="inferred from homology"/>
<dbReference type="PROSITE" id="PS01012">
    <property type="entry name" value="FOLYLPOLYGLU_SYNT_2"/>
    <property type="match status" value="1"/>
</dbReference>